<reference evidence="7" key="1">
    <citation type="submission" date="2024-02" db="UniProtKB">
        <authorList>
            <consortium name="WormBaseParasite"/>
        </authorList>
    </citation>
    <scope>IDENTIFICATION</scope>
</reference>
<dbReference type="GO" id="GO:0005524">
    <property type="term" value="F:ATP binding"/>
    <property type="evidence" value="ECO:0007669"/>
    <property type="project" value="UniProtKB-KW"/>
</dbReference>
<evidence type="ECO:0000256" key="3">
    <source>
        <dbReference type="ARBA" id="ARBA00022777"/>
    </source>
</evidence>
<keyword evidence="1" id="KW-0808">Transferase</keyword>
<keyword evidence="3" id="KW-0418">Kinase</keyword>
<dbReference type="WBParaSite" id="MBELARI_LOCUS504">
    <property type="protein sequence ID" value="MBELARI_LOCUS504"/>
    <property type="gene ID" value="MBELARI_LOCUS504"/>
</dbReference>
<proteinExistence type="predicted"/>
<keyword evidence="6" id="KW-1185">Reference proteome</keyword>
<dbReference type="SUPFAM" id="SSF56112">
    <property type="entry name" value="Protein kinase-like (PK-like)"/>
    <property type="match status" value="1"/>
</dbReference>
<dbReference type="AlphaFoldDB" id="A0AAF3FDJ2"/>
<dbReference type="PROSITE" id="PS50011">
    <property type="entry name" value="PROTEIN_KINASE_DOM"/>
    <property type="match status" value="1"/>
</dbReference>
<protein>
    <recommendedName>
        <fullName evidence="5">Protein kinase domain-containing protein</fullName>
    </recommendedName>
</protein>
<evidence type="ECO:0000256" key="4">
    <source>
        <dbReference type="ARBA" id="ARBA00022840"/>
    </source>
</evidence>
<keyword evidence="2" id="KW-0547">Nucleotide-binding</keyword>
<dbReference type="GO" id="GO:0005634">
    <property type="term" value="C:nucleus"/>
    <property type="evidence" value="ECO:0007669"/>
    <property type="project" value="TreeGrafter"/>
</dbReference>
<evidence type="ECO:0000313" key="7">
    <source>
        <dbReference type="WBParaSite" id="MBELARI_LOCUS504"/>
    </source>
</evidence>
<dbReference type="SMART" id="SM00220">
    <property type="entry name" value="S_TKc"/>
    <property type="match status" value="1"/>
</dbReference>
<dbReference type="PIRSF" id="PIRSF000654">
    <property type="entry name" value="Integrin-linked_kinase"/>
    <property type="match status" value="1"/>
</dbReference>
<dbReference type="InterPro" id="IPR000719">
    <property type="entry name" value="Prot_kinase_dom"/>
</dbReference>
<organism evidence="6 7">
    <name type="scientific">Mesorhabditis belari</name>
    <dbReference type="NCBI Taxonomy" id="2138241"/>
    <lineage>
        <taxon>Eukaryota</taxon>
        <taxon>Metazoa</taxon>
        <taxon>Ecdysozoa</taxon>
        <taxon>Nematoda</taxon>
        <taxon>Chromadorea</taxon>
        <taxon>Rhabditida</taxon>
        <taxon>Rhabditina</taxon>
        <taxon>Rhabditomorpha</taxon>
        <taxon>Rhabditoidea</taxon>
        <taxon>Rhabditidae</taxon>
        <taxon>Mesorhabditinae</taxon>
        <taxon>Mesorhabditis</taxon>
    </lineage>
</organism>
<dbReference type="PROSITE" id="PS00108">
    <property type="entry name" value="PROTEIN_KINASE_ST"/>
    <property type="match status" value="1"/>
</dbReference>
<keyword evidence="4" id="KW-0067">ATP-binding</keyword>
<evidence type="ECO:0000256" key="2">
    <source>
        <dbReference type="ARBA" id="ARBA00022741"/>
    </source>
</evidence>
<dbReference type="GO" id="GO:0004674">
    <property type="term" value="F:protein serine/threonine kinase activity"/>
    <property type="evidence" value="ECO:0007669"/>
    <property type="project" value="TreeGrafter"/>
</dbReference>
<accession>A0AAF3FDJ2</accession>
<dbReference type="PANTHER" id="PTHR43671">
    <property type="entry name" value="SERINE/THREONINE-PROTEIN KINASE NEK"/>
    <property type="match status" value="1"/>
</dbReference>
<name>A0AAF3FDJ2_9BILA</name>
<evidence type="ECO:0000256" key="1">
    <source>
        <dbReference type="ARBA" id="ARBA00022679"/>
    </source>
</evidence>
<feature type="domain" description="Protein kinase" evidence="5">
    <location>
        <begin position="1"/>
        <end position="234"/>
    </location>
</feature>
<evidence type="ECO:0000313" key="6">
    <source>
        <dbReference type="Proteomes" id="UP000887575"/>
    </source>
</evidence>
<dbReference type="InterPro" id="IPR011009">
    <property type="entry name" value="Kinase-like_dom_sf"/>
</dbReference>
<dbReference type="Pfam" id="PF00069">
    <property type="entry name" value="Pkinase"/>
    <property type="match status" value="1"/>
</dbReference>
<dbReference type="Gene3D" id="1.10.510.10">
    <property type="entry name" value="Transferase(Phosphotransferase) domain 1"/>
    <property type="match status" value="1"/>
</dbReference>
<evidence type="ECO:0000259" key="5">
    <source>
        <dbReference type="PROSITE" id="PS50011"/>
    </source>
</evidence>
<dbReference type="InterPro" id="IPR008271">
    <property type="entry name" value="Ser/Thr_kinase_AS"/>
</dbReference>
<dbReference type="InterPro" id="IPR050660">
    <property type="entry name" value="NEK_Ser/Thr_kinase"/>
</dbReference>
<sequence>MGQVYELIGHEPPAVIKYMFCGNETQLKMFQDECEALKKIYHVNVVRLYRYKEEGKTVGIVMEYCEKGPLKEVILDPTITYSMNTVLTWGIQLFGAIDHMYQKHKLVHRDIKPDNIFVTNDYQLKIGDFGLDVYDQIKDPDIRDSHRNDVYSLGLVVWEIIERRTIFLKYGPEGAFNRDMLVLDIGLKRVTEIESPECQSEIQKIISRCTNFQRILRPPASEVLDFLAQTQKNLLS</sequence>
<dbReference type="Proteomes" id="UP000887575">
    <property type="component" value="Unassembled WGS sequence"/>
</dbReference>
<dbReference type="PANTHER" id="PTHR43671:SF104">
    <property type="entry name" value="CALCIUM_CALMODULIN-DEPENDENT PROTEIN KINASE TYPE 1D-RELATED"/>
    <property type="match status" value="1"/>
</dbReference>